<organism evidence="9 10">
    <name type="scientific">Ruegeria marina</name>
    <dbReference type="NCBI Taxonomy" id="639004"/>
    <lineage>
        <taxon>Bacteria</taxon>
        <taxon>Pseudomonadati</taxon>
        <taxon>Pseudomonadota</taxon>
        <taxon>Alphaproteobacteria</taxon>
        <taxon>Rhodobacterales</taxon>
        <taxon>Roseobacteraceae</taxon>
        <taxon>Ruegeria</taxon>
    </lineage>
</organism>
<gene>
    <name evidence="9" type="ORF">SAMN04488239_101446</name>
</gene>
<accession>A0A1G6JV40</accession>
<sequence>MRSDLPEIAASIKLCRIDGAGAACTSGAMSNGLLISRLPRAFDPELGVEARALFPGLSGALSELVAGAGGSSPYLMSLMTLERDWLPDALSNPDAAVDEVMALVRELAPDALKPGLRQAKRRLALLTALADLSGAWPLERVTGLLTDFAGLAADVAAKAEIAALIRRGKLPGQTEADVETASGMVILAMGKMGAHELNYSSDIDLIVLFDETRYDPDDFYEARQGMVKATRNFCATLSDKTADGYVFRTDLRLRPDPAVTPVCMAMEAAERYYESLGRTWERAAYIKARPCAGDLTAGQRFLDTLRPFVWRRHLDFAAIQDAHDMRLRIRENKGTGGPLVIPGHDMKLGRGGIREIEFFTQTRQLIAGGRDHDLRLRGTVPGLAALAAKGWVPEDVAQQLTDHYRAHREVEHRIQMVHDSQTHRVPQTKDGIERVACLMGTDAASLTAELTRRLNEVHELTEGFFAPGAGPSPTPRVEPRIEFDENVLARWTTYPALRSQRSRQIFERLKPELLARLAATAKPEEALLALDGFLAGLPAGVQLFSLFEANPQLSDLLIDIVGTSNALASYLSRNSAVFDAVIGGSFFDDWPGTKVLATQLAEKLAAEPDYEMRLDMARRWNKEWHFRIGVHHLRGLIGADRAGEQYAELAEAVISSILPVVVDHFSRKHGTPPGRGAVVLGMGSLGAGRINAQSDLDLILIYDPQDVETSEGPRPLAARTYYARLTQALITALTAPMSQGRLYEVDMRLRPSGNQGPVATSWASFTAYQQSEAWVWEHLALTRARPVAGAADLARDIEAFRQDLLAKTTDRDKVVREVYQMRARLAAAKSPSGVWDAKTGPGRMLDIELVSQAGALLAGSAARNVASGLESGVAAGWLEVADAQVLQRAYDLFWSVQTAARLLSVTAISAETIGQGGAAFLCRSAGFETIDALEAALENSYAEAAIRIDTAVGEWDDAENG</sequence>
<keyword evidence="9" id="KW-0436">Ligase</keyword>
<dbReference type="GO" id="GO:0008882">
    <property type="term" value="F:[glutamate-ammonia-ligase] adenylyltransferase activity"/>
    <property type="evidence" value="ECO:0007669"/>
    <property type="project" value="InterPro"/>
</dbReference>
<feature type="domain" description="Glutamate-ammonia ligase adenylyltransferase repeated" evidence="7">
    <location>
        <begin position="557"/>
        <end position="796"/>
    </location>
</feature>
<evidence type="ECO:0000256" key="5">
    <source>
        <dbReference type="ARBA" id="ARBA00022842"/>
    </source>
</evidence>
<keyword evidence="6" id="KW-0511">Multifunctional enzyme</keyword>
<dbReference type="Proteomes" id="UP000199628">
    <property type="component" value="Unassembled WGS sequence"/>
</dbReference>
<dbReference type="CDD" id="cd05401">
    <property type="entry name" value="NT_GlnE_GlnD_like"/>
    <property type="match status" value="2"/>
</dbReference>
<dbReference type="SUPFAM" id="SSF81593">
    <property type="entry name" value="Nucleotidyltransferase substrate binding subunit/domain"/>
    <property type="match status" value="2"/>
</dbReference>
<dbReference type="STRING" id="639004.SAMN04488239_101446"/>
<dbReference type="Gene3D" id="3.30.460.10">
    <property type="entry name" value="Beta Polymerase, domain 2"/>
    <property type="match status" value="2"/>
</dbReference>
<evidence type="ECO:0000313" key="10">
    <source>
        <dbReference type="Proteomes" id="UP000199628"/>
    </source>
</evidence>
<evidence type="ECO:0000313" key="9">
    <source>
        <dbReference type="EMBL" id="SDC22584.1"/>
    </source>
</evidence>
<evidence type="ECO:0000256" key="6">
    <source>
        <dbReference type="ARBA" id="ARBA00023268"/>
    </source>
</evidence>
<dbReference type="GO" id="GO:0016874">
    <property type="term" value="F:ligase activity"/>
    <property type="evidence" value="ECO:0007669"/>
    <property type="project" value="UniProtKB-KW"/>
</dbReference>
<dbReference type="InterPro" id="IPR005190">
    <property type="entry name" value="GlnE_rpt_dom"/>
</dbReference>
<dbReference type="InterPro" id="IPR043519">
    <property type="entry name" value="NT_sf"/>
</dbReference>
<proteinExistence type="predicted"/>
<dbReference type="Gene3D" id="1.20.120.330">
    <property type="entry name" value="Nucleotidyltransferases domain 2"/>
    <property type="match status" value="2"/>
</dbReference>
<dbReference type="PANTHER" id="PTHR30621">
    <property type="entry name" value="GLUTAMINE SYNTHETASE ADENYLYLTRANSFERASE"/>
    <property type="match status" value="1"/>
</dbReference>
<evidence type="ECO:0000256" key="3">
    <source>
        <dbReference type="ARBA" id="ARBA00022741"/>
    </source>
</evidence>
<feature type="domain" description="PII-uridylyltransferase/Glutamine-synthetase adenylyltransferase" evidence="8">
    <location>
        <begin position="327"/>
        <end position="465"/>
    </location>
</feature>
<keyword evidence="3" id="KW-0547">Nucleotide-binding</keyword>
<dbReference type="PANTHER" id="PTHR30621:SF0">
    <property type="entry name" value="BIFUNCTIONAL GLUTAMINE SYNTHETASE ADENYLYLTRANSFERASE_ADENYLYL-REMOVING ENZYME"/>
    <property type="match status" value="1"/>
</dbReference>
<keyword evidence="5" id="KW-0460">Magnesium</keyword>
<keyword evidence="2 9" id="KW-0548">Nucleotidyltransferase</keyword>
<dbReference type="Pfam" id="PF03710">
    <property type="entry name" value="GlnE"/>
    <property type="match status" value="2"/>
</dbReference>
<keyword evidence="10" id="KW-1185">Reference proteome</keyword>
<keyword evidence="1 9" id="KW-0808">Transferase</keyword>
<dbReference type="EMBL" id="FMZV01000001">
    <property type="protein sequence ID" value="SDC22584.1"/>
    <property type="molecule type" value="Genomic_DNA"/>
</dbReference>
<dbReference type="GO" id="GO:0005524">
    <property type="term" value="F:ATP binding"/>
    <property type="evidence" value="ECO:0007669"/>
    <property type="project" value="UniProtKB-KW"/>
</dbReference>
<feature type="domain" description="Glutamate-ammonia ligase adenylyltransferase repeated" evidence="7">
    <location>
        <begin position="87"/>
        <end position="303"/>
    </location>
</feature>
<evidence type="ECO:0000259" key="8">
    <source>
        <dbReference type="Pfam" id="PF08335"/>
    </source>
</evidence>
<protein>
    <submittedName>
        <fullName evidence="9">Glutamate-ammonia-ligase adenylyltransferase</fullName>
    </submittedName>
</protein>
<dbReference type="SUPFAM" id="SSF81301">
    <property type="entry name" value="Nucleotidyltransferase"/>
    <property type="match status" value="2"/>
</dbReference>
<keyword evidence="4" id="KW-0067">ATP-binding</keyword>
<dbReference type="Pfam" id="PF08335">
    <property type="entry name" value="GlnD_UR_UTase"/>
    <property type="match status" value="1"/>
</dbReference>
<dbReference type="InterPro" id="IPR013546">
    <property type="entry name" value="PII_UdlTrfase/GS_AdlTrfase"/>
</dbReference>
<dbReference type="GO" id="GO:0005829">
    <property type="term" value="C:cytosol"/>
    <property type="evidence" value="ECO:0007669"/>
    <property type="project" value="TreeGrafter"/>
</dbReference>
<evidence type="ECO:0000256" key="2">
    <source>
        <dbReference type="ARBA" id="ARBA00022695"/>
    </source>
</evidence>
<evidence type="ECO:0000259" key="7">
    <source>
        <dbReference type="Pfam" id="PF03710"/>
    </source>
</evidence>
<dbReference type="GO" id="GO:0000820">
    <property type="term" value="P:regulation of glutamine family amino acid metabolic process"/>
    <property type="evidence" value="ECO:0007669"/>
    <property type="project" value="TreeGrafter"/>
</dbReference>
<evidence type="ECO:0000256" key="4">
    <source>
        <dbReference type="ARBA" id="ARBA00022840"/>
    </source>
</evidence>
<dbReference type="AlphaFoldDB" id="A0A1G6JV40"/>
<reference evidence="10" key="1">
    <citation type="submission" date="2016-10" db="EMBL/GenBank/DDBJ databases">
        <authorList>
            <person name="Varghese N."/>
            <person name="Submissions S."/>
        </authorList>
    </citation>
    <scope>NUCLEOTIDE SEQUENCE [LARGE SCALE GENOMIC DNA]</scope>
    <source>
        <strain evidence="10">CGMCC 1.9108</strain>
    </source>
</reference>
<dbReference type="InterPro" id="IPR023057">
    <property type="entry name" value="GlnE"/>
</dbReference>
<name>A0A1G6JV40_9RHOB</name>
<evidence type="ECO:0000256" key="1">
    <source>
        <dbReference type="ARBA" id="ARBA00022679"/>
    </source>
</evidence>